<dbReference type="EMBL" id="PJAF01000004">
    <property type="protein sequence ID" value="PKF69359.1"/>
    <property type="molecule type" value="Genomic_DNA"/>
</dbReference>
<dbReference type="PANTHER" id="PTHR43037">
    <property type="entry name" value="UNNAMED PRODUCT-RELATED"/>
    <property type="match status" value="1"/>
</dbReference>
<dbReference type="InterPro" id="IPR029058">
    <property type="entry name" value="AB_hydrolase_fold"/>
</dbReference>
<evidence type="ECO:0000313" key="3">
    <source>
        <dbReference type="Proteomes" id="UP000233249"/>
    </source>
</evidence>
<accession>A0A2N0X9J8</accession>
<evidence type="ECO:0000256" key="1">
    <source>
        <dbReference type="ARBA" id="ARBA00022729"/>
    </source>
</evidence>
<evidence type="ECO:0000313" key="2">
    <source>
        <dbReference type="EMBL" id="PKF69359.1"/>
    </source>
</evidence>
<reference evidence="2 3" key="1">
    <citation type="submission" date="2017-12" db="EMBL/GenBank/DDBJ databases">
        <title>Corynebacterium mastitidis 16-1433 Genome.</title>
        <authorList>
            <person name="Gulvik C.A."/>
        </authorList>
    </citation>
    <scope>NUCLEOTIDE SEQUENCE [LARGE SCALE GENOMIC DNA]</scope>
    <source>
        <strain evidence="2 3">16-1433</strain>
    </source>
</reference>
<keyword evidence="1" id="KW-0732">Signal</keyword>
<proteinExistence type="predicted"/>
<protein>
    <submittedName>
        <fullName evidence="2">Polyhydroxybutyrate depolymerase</fullName>
    </submittedName>
</protein>
<sequence>METRTLDVQGRRRRYHVVLPSRLPQRPDLLLYLHGSRQSGRVSPYFTDHTFDALAERTGAILVYPDGVGHHFNDARRALNEQCRREEVDDVTFLSALVREFAPARTFACGYSNGGHMVMRLLLEYPGLLHAAAIFAAAPPAPGNLLVPTTAYRPTPVLFMHGTADPITPYEGGTVELHGAARGEMMPAFAGAAYWAGLNGCTAMPHTAHPLPGVDVDTWDDGDHPPVQLWTLHGVGHVVPSPRTFPEALGPGTDAVVGAEVAARFFGIAGDVEEDIEGNQAPL</sequence>
<dbReference type="PANTHER" id="PTHR43037:SF1">
    <property type="entry name" value="BLL1128 PROTEIN"/>
    <property type="match status" value="1"/>
</dbReference>
<gene>
    <name evidence="2" type="ORF">CXB45_02475</name>
</gene>
<comment type="caution">
    <text evidence="2">The sequence shown here is derived from an EMBL/GenBank/DDBJ whole genome shotgun (WGS) entry which is preliminary data.</text>
</comment>
<dbReference type="AlphaFoldDB" id="A0A2N0X9J8"/>
<dbReference type="Gene3D" id="3.40.50.1820">
    <property type="entry name" value="alpha/beta hydrolase"/>
    <property type="match status" value="1"/>
</dbReference>
<dbReference type="SUPFAM" id="SSF53474">
    <property type="entry name" value="alpha/beta-Hydrolases"/>
    <property type="match status" value="1"/>
</dbReference>
<dbReference type="RefSeq" id="WP_101173043.1">
    <property type="nucleotide sequence ID" value="NZ_JAKRKB010000008.1"/>
</dbReference>
<dbReference type="Proteomes" id="UP000233249">
    <property type="component" value="Unassembled WGS sequence"/>
</dbReference>
<dbReference type="OrthoDB" id="9767239at2"/>
<dbReference type="STRING" id="1121365.GCA_000375365_00708"/>
<name>A0A2N0X9J8_9CORY</name>
<dbReference type="InterPro" id="IPR050955">
    <property type="entry name" value="Plant_Biomass_Hydrol_Est"/>
</dbReference>
<organism evidence="2 3">
    <name type="scientific">Corynebacterium mastitidis</name>
    <dbReference type="NCBI Taxonomy" id="161890"/>
    <lineage>
        <taxon>Bacteria</taxon>
        <taxon>Bacillati</taxon>
        <taxon>Actinomycetota</taxon>
        <taxon>Actinomycetes</taxon>
        <taxon>Mycobacteriales</taxon>
        <taxon>Corynebacteriaceae</taxon>
        <taxon>Corynebacterium</taxon>
    </lineage>
</organism>